<sequence>MIRDLIFVETARAQFDALTKRHQVDVSEALLKIIQEENRSGVWRHADNRRLAVTYSVHPSGAIVVREINTAPDSPARRGQPYAGMEMRHEGGGRWIHMNPHEE</sequence>
<dbReference type="EMBL" id="BMSV01000001">
    <property type="protein sequence ID" value="GGP89572.1"/>
    <property type="molecule type" value="Genomic_DNA"/>
</dbReference>
<name>A0A918EHK1_9ACTN</name>
<gene>
    <name evidence="2" type="ORF">GCM10010249_04270</name>
</gene>
<feature type="region of interest" description="Disordered" evidence="1">
    <location>
        <begin position="72"/>
        <end position="103"/>
    </location>
</feature>
<proteinExistence type="predicted"/>
<reference evidence="2" key="1">
    <citation type="journal article" date="2014" name="Int. J. Syst. Evol. Microbiol.">
        <title>Complete genome sequence of Corynebacterium casei LMG S-19264T (=DSM 44701T), isolated from a smear-ripened cheese.</title>
        <authorList>
            <consortium name="US DOE Joint Genome Institute (JGI-PGF)"/>
            <person name="Walter F."/>
            <person name="Albersmeier A."/>
            <person name="Kalinowski J."/>
            <person name="Ruckert C."/>
        </authorList>
    </citation>
    <scope>NUCLEOTIDE SEQUENCE</scope>
    <source>
        <strain evidence="2">JCM 4335</strain>
    </source>
</reference>
<protein>
    <submittedName>
        <fullName evidence="2">Uncharacterized protein</fullName>
    </submittedName>
</protein>
<comment type="caution">
    <text evidence="2">The sequence shown here is derived from an EMBL/GenBank/DDBJ whole genome shotgun (WGS) entry which is preliminary data.</text>
</comment>
<evidence type="ECO:0000313" key="3">
    <source>
        <dbReference type="Proteomes" id="UP000654123"/>
    </source>
</evidence>
<organism evidence="2 3">
    <name type="scientific">Streptomyces roseolilacinus</name>
    <dbReference type="NCBI Taxonomy" id="66904"/>
    <lineage>
        <taxon>Bacteria</taxon>
        <taxon>Bacillati</taxon>
        <taxon>Actinomycetota</taxon>
        <taxon>Actinomycetes</taxon>
        <taxon>Kitasatosporales</taxon>
        <taxon>Streptomycetaceae</taxon>
        <taxon>Streptomyces</taxon>
    </lineage>
</organism>
<keyword evidence="3" id="KW-1185">Reference proteome</keyword>
<evidence type="ECO:0000313" key="2">
    <source>
        <dbReference type="EMBL" id="GGP89572.1"/>
    </source>
</evidence>
<reference evidence="2" key="2">
    <citation type="submission" date="2020-09" db="EMBL/GenBank/DDBJ databases">
        <authorList>
            <person name="Sun Q."/>
            <person name="Ohkuma M."/>
        </authorList>
    </citation>
    <scope>NUCLEOTIDE SEQUENCE</scope>
    <source>
        <strain evidence="2">JCM 4335</strain>
    </source>
</reference>
<dbReference type="AlphaFoldDB" id="A0A918EHK1"/>
<dbReference type="Proteomes" id="UP000654123">
    <property type="component" value="Unassembled WGS sequence"/>
</dbReference>
<evidence type="ECO:0000256" key="1">
    <source>
        <dbReference type="SAM" id="MobiDB-lite"/>
    </source>
</evidence>
<dbReference type="RefSeq" id="WP_189529494.1">
    <property type="nucleotide sequence ID" value="NZ_BMSV01000001.1"/>
</dbReference>
<accession>A0A918EHK1</accession>